<sequence length="345" mass="36132">MDINSPTGRDSTACPGGTFFYSCGANDFRGCCSTDPCALLSCPDSLGSKKNPKEKGDNEPIEVTEITLFPFPTTTSTQKGDKKSQETEASTTMDESKPAKETTTMTDSGITHTIPNNSVVTVTMHTTITTKRPSPTTSSADPASSADATLDDTGDTSGATTAAPTETDGIGSSNGAGAGRLSSGTIIGIAVGGAIVIAILGVMAIFLIRRRKRKARSNTYSTYNQDNGGDDLVEEKHFPQALSTHTTGTQGSSDPFAPFGGRADQPDDLYRPHSGTFEMDGTTTTPVELPANSIPSPSTAASKAPRLDPVQEIVPADPRANLNSLQTESGKPAYVNHWNQYKNLG</sequence>
<dbReference type="Proteomes" id="UP001338125">
    <property type="component" value="Unassembled WGS sequence"/>
</dbReference>
<protein>
    <recommendedName>
        <fullName evidence="5">Mid2 domain-containing protein</fullName>
    </recommendedName>
</protein>
<gene>
    <name evidence="3" type="ORF">PT974_09226</name>
</gene>
<feature type="region of interest" description="Disordered" evidence="1">
    <location>
        <begin position="243"/>
        <end position="309"/>
    </location>
</feature>
<feature type="compositionally biased region" description="Low complexity" evidence="1">
    <location>
        <begin position="127"/>
        <end position="148"/>
    </location>
</feature>
<feature type="region of interest" description="Disordered" evidence="1">
    <location>
        <begin position="127"/>
        <end position="174"/>
    </location>
</feature>
<accession>A0ABR0SGZ1</accession>
<reference evidence="3 4" key="1">
    <citation type="submission" date="2024-01" db="EMBL/GenBank/DDBJ databases">
        <title>Complete genome of Cladobotryum mycophilum ATHUM6906.</title>
        <authorList>
            <person name="Christinaki A.C."/>
            <person name="Myridakis A.I."/>
            <person name="Kouvelis V.N."/>
        </authorList>
    </citation>
    <scope>NUCLEOTIDE SEQUENCE [LARGE SCALE GENOMIC DNA]</scope>
    <source>
        <strain evidence="3 4">ATHUM6906</strain>
    </source>
</reference>
<dbReference type="CDD" id="cd12087">
    <property type="entry name" value="TM_EGFR-like"/>
    <property type="match status" value="1"/>
</dbReference>
<feature type="compositionally biased region" description="Polar residues" evidence="1">
    <location>
        <begin position="243"/>
        <end position="253"/>
    </location>
</feature>
<keyword evidence="2" id="KW-1133">Transmembrane helix</keyword>
<keyword evidence="2" id="KW-0812">Transmembrane</keyword>
<keyword evidence="4" id="KW-1185">Reference proteome</keyword>
<comment type="caution">
    <text evidence="3">The sequence shown here is derived from an EMBL/GenBank/DDBJ whole genome shotgun (WGS) entry which is preliminary data.</text>
</comment>
<feature type="transmembrane region" description="Helical" evidence="2">
    <location>
        <begin position="186"/>
        <end position="208"/>
    </location>
</feature>
<feature type="compositionally biased region" description="Low complexity" evidence="1">
    <location>
        <begin position="155"/>
        <end position="165"/>
    </location>
</feature>
<keyword evidence="2" id="KW-0472">Membrane</keyword>
<proteinExistence type="predicted"/>
<dbReference type="EMBL" id="JAVFKD010000014">
    <property type="protein sequence ID" value="KAK5990951.1"/>
    <property type="molecule type" value="Genomic_DNA"/>
</dbReference>
<evidence type="ECO:0000313" key="3">
    <source>
        <dbReference type="EMBL" id="KAK5990951.1"/>
    </source>
</evidence>
<feature type="region of interest" description="Disordered" evidence="1">
    <location>
        <begin position="43"/>
        <end position="114"/>
    </location>
</feature>
<feature type="compositionally biased region" description="Polar residues" evidence="1">
    <location>
        <begin position="101"/>
        <end position="114"/>
    </location>
</feature>
<name>A0ABR0SGZ1_9HYPO</name>
<evidence type="ECO:0000256" key="2">
    <source>
        <dbReference type="SAM" id="Phobius"/>
    </source>
</evidence>
<organism evidence="3 4">
    <name type="scientific">Cladobotryum mycophilum</name>
    <dbReference type="NCBI Taxonomy" id="491253"/>
    <lineage>
        <taxon>Eukaryota</taxon>
        <taxon>Fungi</taxon>
        <taxon>Dikarya</taxon>
        <taxon>Ascomycota</taxon>
        <taxon>Pezizomycotina</taxon>
        <taxon>Sordariomycetes</taxon>
        <taxon>Hypocreomycetidae</taxon>
        <taxon>Hypocreales</taxon>
        <taxon>Hypocreaceae</taxon>
        <taxon>Cladobotryum</taxon>
    </lineage>
</organism>
<evidence type="ECO:0008006" key="5">
    <source>
        <dbReference type="Google" id="ProtNLM"/>
    </source>
</evidence>
<evidence type="ECO:0000256" key="1">
    <source>
        <dbReference type="SAM" id="MobiDB-lite"/>
    </source>
</evidence>
<evidence type="ECO:0000313" key="4">
    <source>
        <dbReference type="Proteomes" id="UP001338125"/>
    </source>
</evidence>